<evidence type="ECO:0000259" key="7">
    <source>
        <dbReference type="PROSITE" id="PS50905"/>
    </source>
</evidence>
<evidence type="ECO:0000313" key="9">
    <source>
        <dbReference type="Proteomes" id="UP001272515"/>
    </source>
</evidence>
<organism evidence="8 9">
    <name type="scientific">Veillonella absiana</name>
    <dbReference type="NCBI Taxonomy" id="3079305"/>
    <lineage>
        <taxon>Bacteria</taxon>
        <taxon>Bacillati</taxon>
        <taxon>Bacillota</taxon>
        <taxon>Negativicutes</taxon>
        <taxon>Veillonellales</taxon>
        <taxon>Veillonellaceae</taxon>
        <taxon>Veillonella</taxon>
    </lineage>
</organism>
<dbReference type="EMBL" id="JAWJZB010000001">
    <property type="protein sequence ID" value="MDV5087422.1"/>
    <property type="molecule type" value="Genomic_DNA"/>
</dbReference>
<proteinExistence type="predicted"/>
<dbReference type="PROSITE" id="PS50903">
    <property type="entry name" value="RUBREDOXIN_LIKE"/>
    <property type="match status" value="1"/>
</dbReference>
<dbReference type="PANTHER" id="PTHR43865:SF1">
    <property type="entry name" value="RUBRERYTHRIN-RELATED"/>
    <property type="match status" value="1"/>
</dbReference>
<dbReference type="Proteomes" id="UP001272515">
    <property type="component" value="Unassembled WGS sequence"/>
</dbReference>
<keyword evidence="2" id="KW-0813">Transport</keyword>
<sequence length="181" mass="20039">MAELKGTNTEKNLQAAFAGESQAFQKYTYYASAARKAGMNKIAEYFEETARNESAHAKVWFKELHGGDISADIEANLRDAAAGENYEHTTMYKEFADEAEKEGFKRIAVLMREVGKIEARHEERYLALAASVNGGRVFKADQPVAWICANCGYVHVGAEAPKLCPVCAHPQAFFSQHVEAI</sequence>
<dbReference type="RefSeq" id="WP_295188936.1">
    <property type="nucleotide sequence ID" value="NZ_JAWJZA010000010.1"/>
</dbReference>
<evidence type="ECO:0000256" key="4">
    <source>
        <dbReference type="ARBA" id="ARBA00022982"/>
    </source>
</evidence>
<evidence type="ECO:0000313" key="8">
    <source>
        <dbReference type="EMBL" id="MDV5087422.1"/>
    </source>
</evidence>
<dbReference type="CDD" id="cd01041">
    <property type="entry name" value="Rubrerythrin"/>
    <property type="match status" value="1"/>
</dbReference>
<dbReference type="SUPFAM" id="SSF47240">
    <property type="entry name" value="Ferritin-like"/>
    <property type="match status" value="1"/>
</dbReference>
<comment type="caution">
    <text evidence="8">The sequence shown here is derived from an EMBL/GenBank/DDBJ whole genome shotgun (WGS) entry which is preliminary data.</text>
</comment>
<gene>
    <name evidence="8" type="ORF">RVY80_00950</name>
</gene>
<dbReference type="PANTHER" id="PTHR43865">
    <property type="entry name" value="RUBRERYTHRIN-RELATED"/>
    <property type="match status" value="1"/>
</dbReference>
<comment type="cofactor">
    <cofactor evidence="1">
        <name>Fe(3+)</name>
        <dbReference type="ChEBI" id="CHEBI:29034"/>
    </cofactor>
</comment>
<dbReference type="InterPro" id="IPR009040">
    <property type="entry name" value="Ferritin-like_diiron"/>
</dbReference>
<dbReference type="CDD" id="cd00729">
    <property type="entry name" value="rubredoxin_SM"/>
    <property type="match status" value="1"/>
</dbReference>
<dbReference type="SUPFAM" id="SSF57802">
    <property type="entry name" value="Rubredoxin-like"/>
    <property type="match status" value="1"/>
</dbReference>
<evidence type="ECO:0000256" key="1">
    <source>
        <dbReference type="ARBA" id="ARBA00001965"/>
    </source>
</evidence>
<dbReference type="InterPro" id="IPR009078">
    <property type="entry name" value="Ferritin-like_SF"/>
</dbReference>
<dbReference type="Pfam" id="PF21349">
    <property type="entry name" value="RUBY_RBDX"/>
    <property type="match status" value="1"/>
</dbReference>
<dbReference type="InterPro" id="IPR003251">
    <property type="entry name" value="Rr_diiron-bd_dom"/>
</dbReference>
<dbReference type="InterPro" id="IPR052364">
    <property type="entry name" value="Rubrerythrin"/>
</dbReference>
<name>A0ABU3Z6S8_9FIRM</name>
<keyword evidence="9" id="KW-1185">Reference proteome</keyword>
<keyword evidence="5" id="KW-0408">Iron</keyword>
<protein>
    <submittedName>
        <fullName evidence="8">Rubrerythrin family protein</fullName>
    </submittedName>
</protein>
<keyword evidence="4" id="KW-0249">Electron transport</keyword>
<evidence type="ECO:0000259" key="6">
    <source>
        <dbReference type="PROSITE" id="PS50903"/>
    </source>
</evidence>
<dbReference type="NCBIfam" id="NF045767">
    <property type="entry name" value="RuberyRbr"/>
    <property type="match status" value="1"/>
</dbReference>
<keyword evidence="3" id="KW-0479">Metal-binding</keyword>
<dbReference type="InterPro" id="IPR048574">
    <property type="entry name" value="RUBY_RBDX"/>
</dbReference>
<evidence type="ECO:0000256" key="3">
    <source>
        <dbReference type="ARBA" id="ARBA00022723"/>
    </source>
</evidence>
<dbReference type="Gene3D" id="1.20.1260.10">
    <property type="match status" value="1"/>
</dbReference>
<reference evidence="8 9" key="1">
    <citation type="submission" date="2023-10" db="EMBL/GenBank/DDBJ databases">
        <title>Veillonella sp. nov., isolated from a pig farm feces dump.</title>
        <authorList>
            <person name="Chang Y.-H."/>
        </authorList>
    </citation>
    <scope>NUCLEOTIDE SEQUENCE [LARGE SCALE GENOMIC DNA]</scope>
    <source>
        <strain evidence="8 9">YH-vei2233</strain>
    </source>
</reference>
<feature type="domain" description="Rubredoxin-like" evidence="6">
    <location>
        <begin position="143"/>
        <end position="177"/>
    </location>
</feature>
<accession>A0ABU3Z6S8</accession>
<evidence type="ECO:0000256" key="2">
    <source>
        <dbReference type="ARBA" id="ARBA00022448"/>
    </source>
</evidence>
<dbReference type="InterPro" id="IPR024934">
    <property type="entry name" value="Rubredoxin-like_dom"/>
</dbReference>
<dbReference type="Gene3D" id="2.20.28.10">
    <property type="match status" value="1"/>
</dbReference>
<dbReference type="InterPro" id="IPR012347">
    <property type="entry name" value="Ferritin-like"/>
</dbReference>
<dbReference type="PROSITE" id="PS50905">
    <property type="entry name" value="FERRITIN_LIKE"/>
    <property type="match status" value="1"/>
</dbReference>
<dbReference type="Pfam" id="PF02915">
    <property type="entry name" value="Rubrerythrin"/>
    <property type="match status" value="1"/>
</dbReference>
<feature type="domain" description="Ferritin-like diiron" evidence="7">
    <location>
        <begin position="3"/>
        <end position="136"/>
    </location>
</feature>
<evidence type="ECO:0000256" key="5">
    <source>
        <dbReference type="ARBA" id="ARBA00023004"/>
    </source>
</evidence>